<dbReference type="InterPro" id="IPR036086">
    <property type="entry name" value="ParB/Sulfiredoxin_sf"/>
</dbReference>
<dbReference type="EMBL" id="BAABRV010000006">
    <property type="protein sequence ID" value="GAA5534105.1"/>
    <property type="molecule type" value="Genomic_DNA"/>
</dbReference>
<name>A0ABP9XFF7_9DEIO</name>
<dbReference type="InterPro" id="IPR004437">
    <property type="entry name" value="ParB/RepB/Spo0J"/>
</dbReference>
<dbReference type="SMART" id="SM00470">
    <property type="entry name" value="ParB"/>
    <property type="match status" value="1"/>
</dbReference>
<evidence type="ECO:0000259" key="2">
    <source>
        <dbReference type="SMART" id="SM00470"/>
    </source>
</evidence>
<reference evidence="3 4" key="1">
    <citation type="submission" date="2024-02" db="EMBL/GenBank/DDBJ databases">
        <title>Deinococcus aluminii NBRC 112889.</title>
        <authorList>
            <person name="Ichikawa N."/>
            <person name="Katano-Makiyama Y."/>
            <person name="Hidaka K."/>
        </authorList>
    </citation>
    <scope>NUCLEOTIDE SEQUENCE [LARGE SCALE GENOMIC DNA]</scope>
    <source>
        <strain evidence="3 4">NBRC 112889</strain>
    </source>
</reference>
<keyword evidence="4" id="KW-1185">Reference proteome</keyword>
<sequence>MSRRKSPVRREGLADLLGASADLAQVPTLEQTLPVQALRPGAGQPRRAFDDRTLTDLAVGIRTQGVLQPLLVRPVPGGHEIVAGERRWRAAQLAGLTEVPVVIRELSDREARHLALIENLQREDLNTLDEVDAKLELVASTLGLSAGQARTRLMQLLREPPNEDHAALEELFASLGESWSNFAKTKLRVLNWPESILEAIRGGLPYTLGGVIAAAPAEAQERLLELAQRGASREDLKAEIRRLKSAQVQEKPQVVRVGQVLSNRKWVESLDVKEQTEVAKWLARMPSAVQKALGLYPESRTGTKSDAS</sequence>
<comment type="similarity">
    <text evidence="1">Belongs to the ParB family.</text>
</comment>
<dbReference type="CDD" id="cd16393">
    <property type="entry name" value="SPO0J_N"/>
    <property type="match status" value="1"/>
</dbReference>
<dbReference type="SUPFAM" id="SSF110849">
    <property type="entry name" value="ParB/Sulfiredoxin"/>
    <property type="match status" value="1"/>
</dbReference>
<dbReference type="SUPFAM" id="SSF109709">
    <property type="entry name" value="KorB DNA-binding domain-like"/>
    <property type="match status" value="1"/>
</dbReference>
<dbReference type="RefSeq" id="WP_345455147.1">
    <property type="nucleotide sequence ID" value="NZ_BAABRV010000006.1"/>
</dbReference>
<feature type="domain" description="ParB-like N-terminal" evidence="2">
    <location>
        <begin position="31"/>
        <end position="120"/>
    </location>
</feature>
<evidence type="ECO:0000256" key="1">
    <source>
        <dbReference type="ARBA" id="ARBA00006295"/>
    </source>
</evidence>
<comment type="caution">
    <text evidence="3">The sequence shown here is derived from an EMBL/GenBank/DDBJ whole genome shotgun (WGS) entry which is preliminary data.</text>
</comment>
<dbReference type="Gene3D" id="3.90.1530.30">
    <property type="match status" value="1"/>
</dbReference>
<dbReference type="Pfam" id="PF02195">
    <property type="entry name" value="ParB_N"/>
    <property type="match status" value="1"/>
</dbReference>
<dbReference type="Proteomes" id="UP001404956">
    <property type="component" value="Unassembled WGS sequence"/>
</dbReference>
<evidence type="ECO:0000313" key="4">
    <source>
        <dbReference type="Proteomes" id="UP001404956"/>
    </source>
</evidence>
<organism evidence="3 4">
    <name type="scientific">Deinococcus aluminii</name>
    <dbReference type="NCBI Taxonomy" id="1656885"/>
    <lineage>
        <taxon>Bacteria</taxon>
        <taxon>Thermotogati</taxon>
        <taxon>Deinococcota</taxon>
        <taxon>Deinococci</taxon>
        <taxon>Deinococcales</taxon>
        <taxon>Deinococcaceae</taxon>
        <taxon>Deinococcus</taxon>
    </lineage>
</organism>
<dbReference type="Gene3D" id="1.10.10.2830">
    <property type="match status" value="1"/>
</dbReference>
<dbReference type="InterPro" id="IPR003115">
    <property type="entry name" value="ParB_N"/>
</dbReference>
<protein>
    <submittedName>
        <fullName evidence="3">Nucleoid occlusion protein</fullName>
    </submittedName>
</protein>
<dbReference type="PANTHER" id="PTHR33375">
    <property type="entry name" value="CHROMOSOME-PARTITIONING PROTEIN PARB-RELATED"/>
    <property type="match status" value="1"/>
</dbReference>
<proteinExistence type="inferred from homology"/>
<evidence type="ECO:0000313" key="3">
    <source>
        <dbReference type="EMBL" id="GAA5534105.1"/>
    </source>
</evidence>
<accession>A0ABP9XFF7</accession>
<dbReference type="InterPro" id="IPR050336">
    <property type="entry name" value="Chromosome_partition/occlusion"/>
</dbReference>
<dbReference type="NCBIfam" id="TIGR00180">
    <property type="entry name" value="parB_part"/>
    <property type="match status" value="1"/>
</dbReference>
<dbReference type="PANTHER" id="PTHR33375:SF7">
    <property type="entry name" value="CHROMOSOME 2-PARTITIONING PROTEIN PARB-RELATED"/>
    <property type="match status" value="1"/>
</dbReference>
<gene>
    <name evidence="3" type="primary">noc_2</name>
    <name evidence="3" type="ORF">Dalu01_02513</name>
</gene>